<reference evidence="2" key="2">
    <citation type="journal article" date="2015" name="Data Brief">
        <title>Shoot transcriptome of the giant reed, Arundo donax.</title>
        <authorList>
            <person name="Barrero R.A."/>
            <person name="Guerrero F.D."/>
            <person name="Moolhuijzen P."/>
            <person name="Goolsby J.A."/>
            <person name="Tidwell J."/>
            <person name="Bellgard S.E."/>
            <person name="Bellgard M.I."/>
        </authorList>
    </citation>
    <scope>NUCLEOTIDE SEQUENCE</scope>
    <source>
        <tissue evidence="2">Shoot tissue taken approximately 20 cm above the soil surface</tissue>
    </source>
</reference>
<dbReference type="AlphaFoldDB" id="A0A0A9BKL3"/>
<evidence type="ECO:0000256" key="1">
    <source>
        <dbReference type="SAM" id="MobiDB-lite"/>
    </source>
</evidence>
<protein>
    <submittedName>
        <fullName evidence="2">Uncharacterized protein</fullName>
    </submittedName>
</protein>
<evidence type="ECO:0000313" key="2">
    <source>
        <dbReference type="EMBL" id="JAD62673.1"/>
    </source>
</evidence>
<feature type="region of interest" description="Disordered" evidence="1">
    <location>
        <begin position="1"/>
        <end position="23"/>
    </location>
</feature>
<accession>A0A0A9BKL3</accession>
<reference evidence="2" key="1">
    <citation type="submission" date="2014-09" db="EMBL/GenBank/DDBJ databases">
        <authorList>
            <person name="Magalhaes I.L.F."/>
            <person name="Oliveira U."/>
            <person name="Santos F.R."/>
            <person name="Vidigal T.H.D.A."/>
            <person name="Brescovit A.D."/>
            <person name="Santos A.J."/>
        </authorList>
    </citation>
    <scope>NUCLEOTIDE SEQUENCE</scope>
    <source>
        <tissue evidence="2">Shoot tissue taken approximately 20 cm above the soil surface</tissue>
    </source>
</reference>
<proteinExistence type="predicted"/>
<organism evidence="2">
    <name type="scientific">Arundo donax</name>
    <name type="common">Giant reed</name>
    <name type="synonym">Donax arundinaceus</name>
    <dbReference type="NCBI Taxonomy" id="35708"/>
    <lineage>
        <taxon>Eukaryota</taxon>
        <taxon>Viridiplantae</taxon>
        <taxon>Streptophyta</taxon>
        <taxon>Embryophyta</taxon>
        <taxon>Tracheophyta</taxon>
        <taxon>Spermatophyta</taxon>
        <taxon>Magnoliopsida</taxon>
        <taxon>Liliopsida</taxon>
        <taxon>Poales</taxon>
        <taxon>Poaceae</taxon>
        <taxon>PACMAD clade</taxon>
        <taxon>Arundinoideae</taxon>
        <taxon>Arundineae</taxon>
        <taxon>Arundo</taxon>
    </lineage>
</organism>
<feature type="compositionally biased region" description="Basic and acidic residues" evidence="1">
    <location>
        <begin position="1"/>
        <end position="10"/>
    </location>
</feature>
<name>A0A0A9BKL3_ARUDO</name>
<dbReference type="EMBL" id="GBRH01235222">
    <property type="protein sequence ID" value="JAD62673.1"/>
    <property type="molecule type" value="Transcribed_RNA"/>
</dbReference>
<sequence>MVVRDGERGLGNHYLNRTNTCPKGLTRAAQPMAGQEHPRKLLRKLKYLV</sequence>